<gene>
    <name evidence="1" type="ORF">NC00_14430</name>
</gene>
<evidence type="ECO:0000313" key="1">
    <source>
        <dbReference type="EMBL" id="KGK57080.1"/>
    </source>
</evidence>
<dbReference type="AlphaFoldDB" id="A0AB34P6D8"/>
<dbReference type="EMBL" id="JRQI01000062">
    <property type="protein sequence ID" value="KGK57080.1"/>
    <property type="molecule type" value="Genomic_DNA"/>
</dbReference>
<sequence length="59" mass="6217">MGAVSQGGIHINASGVPKLRRDSGAGMFLLRLSRLGRSVIAPIRPSGTFPRKREKGSDG</sequence>
<evidence type="ECO:0000313" key="2">
    <source>
        <dbReference type="Proteomes" id="UP000029879"/>
    </source>
</evidence>
<name>A0AB34P6D8_9XANT</name>
<proteinExistence type="predicted"/>
<comment type="caution">
    <text evidence="1">The sequence shown here is derived from an EMBL/GenBank/DDBJ whole genome shotgun (WGS) entry which is preliminary data.</text>
</comment>
<reference evidence="1 2" key="1">
    <citation type="submission" date="2014-10" db="EMBL/GenBank/DDBJ databases">
        <title>Genome sequence of a Xanthomonas strain that is pathogenic on beans.</title>
        <authorList>
            <person name="Aritua V."/>
            <person name="Sapp M."/>
            <person name="Harrison J."/>
            <person name="Smith J."/>
            <person name="Studholme D."/>
        </authorList>
    </citation>
    <scope>NUCLEOTIDE SEQUENCE [LARGE SCALE GENOMIC DNA]</scope>
    <source>
        <strain evidence="1 2">Nyagatare</strain>
    </source>
</reference>
<evidence type="ECO:0008006" key="3">
    <source>
        <dbReference type="Google" id="ProtNLM"/>
    </source>
</evidence>
<dbReference type="RefSeq" id="WP_047696125.1">
    <property type="nucleotide sequence ID" value="NZ_KN265511.1"/>
</dbReference>
<accession>A0AB34P6D8</accession>
<organism evidence="1 2">
    <name type="scientific">Xanthomonas cannabis pv. phaseoli</name>
    <dbReference type="NCBI Taxonomy" id="1885902"/>
    <lineage>
        <taxon>Bacteria</taxon>
        <taxon>Pseudomonadati</taxon>
        <taxon>Pseudomonadota</taxon>
        <taxon>Gammaproteobacteria</taxon>
        <taxon>Lysobacterales</taxon>
        <taxon>Lysobacteraceae</taxon>
        <taxon>Xanthomonas</taxon>
    </lineage>
</organism>
<protein>
    <recommendedName>
        <fullName evidence="3">Transposase</fullName>
    </recommendedName>
</protein>
<dbReference type="Proteomes" id="UP000029879">
    <property type="component" value="Unassembled WGS sequence"/>
</dbReference>